<reference evidence="3" key="1">
    <citation type="journal article" date="2014" name="Genome Announc.">
        <title>Draft genome sequence of Colletotrichum sublineola, a destructive pathogen of cultivated sorghum.</title>
        <authorList>
            <person name="Baroncelli R."/>
            <person name="Sanz-Martin J.M."/>
            <person name="Rech G.E."/>
            <person name="Sukno S.A."/>
            <person name="Thon M.R."/>
        </authorList>
    </citation>
    <scope>NUCLEOTIDE SEQUENCE [LARGE SCALE GENOMIC DNA]</scope>
    <source>
        <strain evidence="3">TX430BB</strain>
    </source>
</reference>
<dbReference type="EMBL" id="JMSE01001107">
    <property type="protein sequence ID" value="KDN64669.1"/>
    <property type="molecule type" value="Genomic_DNA"/>
</dbReference>
<gene>
    <name evidence="2" type="ORF">CSUB01_04307</name>
</gene>
<dbReference type="HOGENOM" id="CLU_2170925_0_0_1"/>
<name>A0A066XAM8_COLSU</name>
<dbReference type="Proteomes" id="UP000027238">
    <property type="component" value="Unassembled WGS sequence"/>
</dbReference>
<sequence length="110" mass="11911">MSDCAPSALKELCAGMIANHTPTYPTDANQLLLWRHPGGHPEVDGRLVDAAVVQRDVDRVQRDAGGESHGDEGVAEDESRLHVKEPEVDPREDEAEGDGDERPLDGLYGV</sequence>
<accession>A0A066XAM8</accession>
<evidence type="ECO:0000313" key="2">
    <source>
        <dbReference type="EMBL" id="KDN64669.1"/>
    </source>
</evidence>
<feature type="region of interest" description="Disordered" evidence="1">
    <location>
        <begin position="58"/>
        <end position="110"/>
    </location>
</feature>
<comment type="caution">
    <text evidence="2">The sequence shown here is derived from an EMBL/GenBank/DDBJ whole genome shotgun (WGS) entry which is preliminary data.</text>
</comment>
<organism evidence="2 3">
    <name type="scientific">Colletotrichum sublineola</name>
    <name type="common">Sorghum anthracnose fungus</name>
    <dbReference type="NCBI Taxonomy" id="1173701"/>
    <lineage>
        <taxon>Eukaryota</taxon>
        <taxon>Fungi</taxon>
        <taxon>Dikarya</taxon>
        <taxon>Ascomycota</taxon>
        <taxon>Pezizomycotina</taxon>
        <taxon>Sordariomycetes</taxon>
        <taxon>Hypocreomycetidae</taxon>
        <taxon>Glomerellales</taxon>
        <taxon>Glomerellaceae</taxon>
        <taxon>Colletotrichum</taxon>
        <taxon>Colletotrichum graminicola species complex</taxon>
    </lineage>
</organism>
<feature type="compositionally biased region" description="Acidic residues" evidence="1">
    <location>
        <begin position="90"/>
        <end position="99"/>
    </location>
</feature>
<protein>
    <submittedName>
        <fullName evidence="2">Uncharacterized protein</fullName>
    </submittedName>
</protein>
<evidence type="ECO:0000256" key="1">
    <source>
        <dbReference type="SAM" id="MobiDB-lite"/>
    </source>
</evidence>
<feature type="compositionally biased region" description="Basic and acidic residues" evidence="1">
    <location>
        <begin position="58"/>
        <end position="89"/>
    </location>
</feature>
<proteinExistence type="predicted"/>
<dbReference type="AlphaFoldDB" id="A0A066XAM8"/>
<evidence type="ECO:0000313" key="3">
    <source>
        <dbReference type="Proteomes" id="UP000027238"/>
    </source>
</evidence>
<keyword evidence="3" id="KW-1185">Reference proteome</keyword>